<name>A0A9P5TY26_9AGAR</name>
<keyword evidence="3" id="KW-0349">Heme</keyword>
<dbReference type="GO" id="GO:0020037">
    <property type="term" value="F:heme binding"/>
    <property type="evidence" value="ECO:0007669"/>
    <property type="project" value="InterPro"/>
</dbReference>
<keyword evidence="1 3" id="KW-0479">Metal-binding</keyword>
<evidence type="ECO:0000256" key="1">
    <source>
        <dbReference type="ARBA" id="ARBA00022723"/>
    </source>
</evidence>
<dbReference type="EMBL" id="JADNRY010000353">
    <property type="protein sequence ID" value="KAF9058759.1"/>
    <property type="molecule type" value="Genomic_DNA"/>
</dbReference>
<reference evidence="5" key="1">
    <citation type="submission" date="2020-11" db="EMBL/GenBank/DDBJ databases">
        <authorList>
            <consortium name="DOE Joint Genome Institute"/>
            <person name="Ahrendt S."/>
            <person name="Riley R."/>
            <person name="Andreopoulos W."/>
            <person name="Labutti K."/>
            <person name="Pangilinan J."/>
            <person name="Ruiz-Duenas F.J."/>
            <person name="Barrasa J.M."/>
            <person name="Sanchez-Garcia M."/>
            <person name="Camarero S."/>
            <person name="Miyauchi S."/>
            <person name="Serrano A."/>
            <person name="Linde D."/>
            <person name="Babiker R."/>
            <person name="Drula E."/>
            <person name="Ayuso-Fernandez I."/>
            <person name="Pacheco R."/>
            <person name="Padilla G."/>
            <person name="Ferreira P."/>
            <person name="Barriuso J."/>
            <person name="Kellner H."/>
            <person name="Castanera R."/>
            <person name="Alfaro M."/>
            <person name="Ramirez L."/>
            <person name="Pisabarro A.G."/>
            <person name="Kuo A."/>
            <person name="Tritt A."/>
            <person name="Lipzen A."/>
            <person name="He G."/>
            <person name="Yan M."/>
            <person name="Ng V."/>
            <person name="Cullen D."/>
            <person name="Martin F."/>
            <person name="Rosso M.-N."/>
            <person name="Henrissat B."/>
            <person name="Hibbett D."/>
            <person name="Martinez A.T."/>
            <person name="Grigoriev I.V."/>
        </authorList>
    </citation>
    <scope>NUCLEOTIDE SEQUENCE</scope>
    <source>
        <strain evidence="5">AH 40177</strain>
    </source>
</reference>
<dbReference type="Proteomes" id="UP000772434">
    <property type="component" value="Unassembled WGS sequence"/>
</dbReference>
<comment type="caution">
    <text evidence="5">The sequence shown here is derived from an EMBL/GenBank/DDBJ whole genome shotgun (WGS) entry which is preliminary data.</text>
</comment>
<proteinExistence type="predicted"/>
<keyword evidence="6" id="KW-1185">Reference proteome</keyword>
<gene>
    <name evidence="5" type="ORF">BDP27DRAFT_1432332</name>
</gene>
<dbReference type="AlphaFoldDB" id="A0A9P5TY26"/>
<dbReference type="InterPro" id="IPR009056">
    <property type="entry name" value="Cyt_c-like_dom"/>
</dbReference>
<dbReference type="OrthoDB" id="2658733at2759"/>
<evidence type="ECO:0000256" key="2">
    <source>
        <dbReference type="ARBA" id="ARBA00023004"/>
    </source>
</evidence>
<organism evidence="5 6">
    <name type="scientific">Rhodocollybia butyracea</name>
    <dbReference type="NCBI Taxonomy" id="206335"/>
    <lineage>
        <taxon>Eukaryota</taxon>
        <taxon>Fungi</taxon>
        <taxon>Dikarya</taxon>
        <taxon>Basidiomycota</taxon>
        <taxon>Agaricomycotina</taxon>
        <taxon>Agaricomycetes</taxon>
        <taxon>Agaricomycetidae</taxon>
        <taxon>Agaricales</taxon>
        <taxon>Marasmiineae</taxon>
        <taxon>Omphalotaceae</taxon>
        <taxon>Rhodocollybia</taxon>
    </lineage>
</organism>
<feature type="domain" description="Cytochrome c" evidence="4">
    <location>
        <begin position="22"/>
        <end position="134"/>
    </location>
</feature>
<evidence type="ECO:0000313" key="5">
    <source>
        <dbReference type="EMBL" id="KAF9058759.1"/>
    </source>
</evidence>
<evidence type="ECO:0000256" key="3">
    <source>
        <dbReference type="PROSITE-ProRule" id="PRU00433"/>
    </source>
</evidence>
<accession>A0A9P5TY26</accession>
<evidence type="ECO:0000313" key="6">
    <source>
        <dbReference type="Proteomes" id="UP000772434"/>
    </source>
</evidence>
<sequence>MAGDPLTVSVTDTQVATCGRCKEAIAGQHLFVKAKGVSRRVCEACHKYYQEKKKNASGPSGSSQLFTQLTTNNNNIRQNVNQAQRGEFNGHVKAVSVRMPMAPPANVPSAIKIPFPEGLRTQIDGCTGYSDAHSLYKQCQQFYHKKAMSPGNTELVTLQATLSHLSGSKFKAVGDVTVIIPNINIHVGCQDLYSILYLYLFPKWLKHSRNVALVQNHTILANDKHAEILPRVPDIDAIR</sequence>
<protein>
    <recommendedName>
        <fullName evidence="4">Cytochrome c domain-containing protein</fullName>
    </recommendedName>
</protein>
<evidence type="ECO:0000259" key="4">
    <source>
        <dbReference type="PROSITE" id="PS51007"/>
    </source>
</evidence>
<keyword evidence="2 3" id="KW-0408">Iron</keyword>
<dbReference type="PROSITE" id="PS51007">
    <property type="entry name" value="CYTC"/>
    <property type="match status" value="1"/>
</dbReference>
<dbReference type="GO" id="GO:0009055">
    <property type="term" value="F:electron transfer activity"/>
    <property type="evidence" value="ECO:0007669"/>
    <property type="project" value="InterPro"/>
</dbReference>
<dbReference type="GO" id="GO:0046872">
    <property type="term" value="F:metal ion binding"/>
    <property type="evidence" value="ECO:0007669"/>
    <property type="project" value="UniProtKB-KW"/>
</dbReference>